<dbReference type="RefSeq" id="WP_150904773.1">
    <property type="nucleotide sequence ID" value="NZ_VTWT01000008.1"/>
</dbReference>
<dbReference type="EMBL" id="VTWT01000008">
    <property type="protein sequence ID" value="KAA9331250.1"/>
    <property type="molecule type" value="Genomic_DNA"/>
</dbReference>
<evidence type="ECO:0000313" key="2">
    <source>
        <dbReference type="EMBL" id="KAA9331250.1"/>
    </source>
</evidence>
<sequence>MLNRSQTWIEQHTLNFSPFSRKVLLALLFSLVFLAGVFTEQIYHAFDLLYKAVFTALGLAGSLERSQQEVSTQLTERNWLTMISYGLLYTILCFITVHIFLKNARNTLIAGLLYAFLFGLCIALILTGKIFSSLHWPFMLTRRLIEIIVSPLPVILLMATLTKRAK</sequence>
<accession>A0A5N1IT17</accession>
<gene>
    <name evidence="2" type="ORF">F0P94_15310</name>
</gene>
<protein>
    <submittedName>
        <fullName evidence="2">Uncharacterized protein</fullName>
    </submittedName>
</protein>
<keyword evidence="1" id="KW-0812">Transmembrane</keyword>
<feature type="transmembrane region" description="Helical" evidence="1">
    <location>
        <begin position="108"/>
        <end position="131"/>
    </location>
</feature>
<feature type="transmembrane region" description="Helical" evidence="1">
    <location>
        <begin position="143"/>
        <end position="161"/>
    </location>
</feature>
<evidence type="ECO:0000256" key="1">
    <source>
        <dbReference type="SAM" id="Phobius"/>
    </source>
</evidence>
<name>A0A5N1IT17_9BACT</name>
<organism evidence="2 3">
    <name type="scientific">Adhaeribacter soli</name>
    <dbReference type="NCBI Taxonomy" id="2607655"/>
    <lineage>
        <taxon>Bacteria</taxon>
        <taxon>Pseudomonadati</taxon>
        <taxon>Bacteroidota</taxon>
        <taxon>Cytophagia</taxon>
        <taxon>Cytophagales</taxon>
        <taxon>Hymenobacteraceae</taxon>
        <taxon>Adhaeribacter</taxon>
    </lineage>
</organism>
<keyword evidence="3" id="KW-1185">Reference proteome</keyword>
<keyword evidence="1" id="KW-0472">Membrane</keyword>
<reference evidence="2 3" key="1">
    <citation type="submission" date="2019-09" db="EMBL/GenBank/DDBJ databases">
        <title>Genome sequence of Adhaeribacter sp. M2.</title>
        <authorList>
            <person name="Srinivasan S."/>
        </authorList>
    </citation>
    <scope>NUCLEOTIDE SEQUENCE [LARGE SCALE GENOMIC DNA]</scope>
    <source>
        <strain evidence="2 3">M2</strain>
    </source>
</reference>
<dbReference type="Proteomes" id="UP000326570">
    <property type="component" value="Unassembled WGS sequence"/>
</dbReference>
<dbReference type="NCBIfam" id="NF046082">
    <property type="entry name" value="assoc_w_XrtX"/>
    <property type="match status" value="1"/>
</dbReference>
<evidence type="ECO:0000313" key="3">
    <source>
        <dbReference type="Proteomes" id="UP000326570"/>
    </source>
</evidence>
<comment type="caution">
    <text evidence="2">The sequence shown here is derived from an EMBL/GenBank/DDBJ whole genome shotgun (WGS) entry which is preliminary data.</text>
</comment>
<dbReference type="AlphaFoldDB" id="A0A5N1IT17"/>
<keyword evidence="1" id="KW-1133">Transmembrane helix</keyword>
<proteinExistence type="predicted"/>
<feature type="transmembrane region" description="Helical" evidence="1">
    <location>
        <begin position="79"/>
        <end position="101"/>
    </location>
</feature>